<sequence length="127" mass="14487">MQYEVNTPDQYIKCLDDDWRKSVLNQIRTIILDHAPELEEHIKYKMLGYGLNDGSDNVFHLNAQKQHVGLYVGDISKIDPAGELTANLDVGKGCLRFKKSTKLDSAKLTEFITKTISMWRNNQDIGC</sequence>
<reference evidence="2 3" key="1">
    <citation type="submission" date="2023-10" db="EMBL/GenBank/DDBJ databases">
        <title>Psychrosphaera aquimaarina strain SW33 isolated from seawater.</title>
        <authorList>
            <person name="Bayburt H."/>
            <person name="Kim J.M."/>
            <person name="Choi B.J."/>
            <person name="Jeon C.O."/>
        </authorList>
    </citation>
    <scope>NUCLEOTIDE SEQUENCE [LARGE SCALE GENOMIC DNA]</scope>
    <source>
        <strain evidence="2 3">KCTC 52743</strain>
    </source>
</reference>
<protein>
    <submittedName>
        <fullName evidence="2">DUF1801 domain-containing protein</fullName>
    </submittedName>
</protein>
<dbReference type="SUPFAM" id="SSF159888">
    <property type="entry name" value="YdhG-like"/>
    <property type="match status" value="1"/>
</dbReference>
<dbReference type="InterPro" id="IPR014922">
    <property type="entry name" value="YdhG-like"/>
</dbReference>
<accession>A0ABU3R2Z1</accession>
<dbReference type="RefSeq" id="WP_315947445.1">
    <property type="nucleotide sequence ID" value="NZ_JAWCUA010000010.1"/>
</dbReference>
<comment type="caution">
    <text evidence="2">The sequence shown here is derived from an EMBL/GenBank/DDBJ whole genome shotgun (WGS) entry which is preliminary data.</text>
</comment>
<gene>
    <name evidence="2" type="ORF">RT723_12735</name>
</gene>
<evidence type="ECO:0000313" key="3">
    <source>
        <dbReference type="Proteomes" id="UP001257914"/>
    </source>
</evidence>
<organism evidence="2 3">
    <name type="scientific">Psychrosphaera aquimarina</name>
    <dbReference type="NCBI Taxonomy" id="2044854"/>
    <lineage>
        <taxon>Bacteria</taxon>
        <taxon>Pseudomonadati</taxon>
        <taxon>Pseudomonadota</taxon>
        <taxon>Gammaproteobacteria</taxon>
        <taxon>Alteromonadales</taxon>
        <taxon>Pseudoalteromonadaceae</taxon>
        <taxon>Psychrosphaera</taxon>
    </lineage>
</organism>
<feature type="domain" description="YdhG-like" evidence="1">
    <location>
        <begin position="20"/>
        <end position="115"/>
    </location>
</feature>
<proteinExistence type="predicted"/>
<evidence type="ECO:0000259" key="1">
    <source>
        <dbReference type="Pfam" id="PF08818"/>
    </source>
</evidence>
<dbReference type="Gene3D" id="3.90.1150.200">
    <property type="match status" value="1"/>
</dbReference>
<keyword evidence="3" id="KW-1185">Reference proteome</keyword>
<name>A0ABU3R2Z1_9GAMM</name>
<evidence type="ECO:0000313" key="2">
    <source>
        <dbReference type="EMBL" id="MDU0113847.1"/>
    </source>
</evidence>
<dbReference type="EMBL" id="JAWCUA010000010">
    <property type="protein sequence ID" value="MDU0113847.1"/>
    <property type="molecule type" value="Genomic_DNA"/>
</dbReference>
<dbReference type="Proteomes" id="UP001257914">
    <property type="component" value="Unassembled WGS sequence"/>
</dbReference>
<dbReference type="Pfam" id="PF08818">
    <property type="entry name" value="DUF1801"/>
    <property type="match status" value="1"/>
</dbReference>